<protein>
    <submittedName>
        <fullName evidence="1">Uncharacterized protein</fullName>
    </submittedName>
</protein>
<organism evidence="1 2">
    <name type="scientific">Cucurbitaria berberidis CBS 394.84</name>
    <dbReference type="NCBI Taxonomy" id="1168544"/>
    <lineage>
        <taxon>Eukaryota</taxon>
        <taxon>Fungi</taxon>
        <taxon>Dikarya</taxon>
        <taxon>Ascomycota</taxon>
        <taxon>Pezizomycotina</taxon>
        <taxon>Dothideomycetes</taxon>
        <taxon>Pleosporomycetidae</taxon>
        <taxon>Pleosporales</taxon>
        <taxon>Pleosporineae</taxon>
        <taxon>Cucurbitariaceae</taxon>
        <taxon>Cucurbitaria</taxon>
    </lineage>
</organism>
<dbReference type="Proteomes" id="UP000800039">
    <property type="component" value="Unassembled WGS sequence"/>
</dbReference>
<evidence type="ECO:0000313" key="2">
    <source>
        <dbReference type="Proteomes" id="UP000800039"/>
    </source>
</evidence>
<dbReference type="GeneID" id="63855227"/>
<reference evidence="1" key="1">
    <citation type="submission" date="2020-01" db="EMBL/GenBank/DDBJ databases">
        <authorList>
            <consortium name="DOE Joint Genome Institute"/>
            <person name="Haridas S."/>
            <person name="Albert R."/>
            <person name="Binder M."/>
            <person name="Bloem J."/>
            <person name="Labutti K."/>
            <person name="Salamov A."/>
            <person name="Andreopoulos B."/>
            <person name="Baker S.E."/>
            <person name="Barry K."/>
            <person name="Bills G."/>
            <person name="Bluhm B.H."/>
            <person name="Cannon C."/>
            <person name="Castanera R."/>
            <person name="Culley D.E."/>
            <person name="Daum C."/>
            <person name="Ezra D."/>
            <person name="Gonzalez J.B."/>
            <person name="Henrissat B."/>
            <person name="Kuo A."/>
            <person name="Liang C."/>
            <person name="Lipzen A."/>
            <person name="Lutzoni F."/>
            <person name="Magnuson J."/>
            <person name="Mondo S."/>
            <person name="Nolan M."/>
            <person name="Ohm R."/>
            <person name="Pangilinan J."/>
            <person name="Park H.-J."/>
            <person name="Ramirez L."/>
            <person name="Alfaro M."/>
            <person name="Sun H."/>
            <person name="Tritt A."/>
            <person name="Yoshinaga Y."/>
            <person name="Zwiers L.-H."/>
            <person name="Turgeon B.G."/>
            <person name="Goodwin S.B."/>
            <person name="Spatafora J.W."/>
            <person name="Crous P.W."/>
            <person name="Grigoriev I.V."/>
        </authorList>
    </citation>
    <scope>NUCLEOTIDE SEQUENCE</scope>
    <source>
        <strain evidence="1">CBS 394.84</strain>
    </source>
</reference>
<name>A0A9P4GEM0_9PLEO</name>
<dbReference type="RefSeq" id="XP_040786644.1">
    <property type="nucleotide sequence ID" value="XM_040937977.1"/>
</dbReference>
<sequence>METLPLELREEIFLYLLPRICRTQVVSVPVSSKAERTDIYNLRLTSRRVNTGASQAFLAVIGDIPTGCREQSVQNLTNLVGLADVGNHITCLAFNTCKLYITEKQTLRQINQTCYDRCQWIAKSFCSEVLAILRKTSRLRHLICLPEATRGSEVLRFGVGHMVLLEVIVKDMYDPMQYIQEALEATALNETLETLTVLTASFEGFLEEPTSLRKAKPLHLPKLKHLTLSPSYHDISRFAVYCPNITSWHTVLDSRAETFDLIPSQTAGDSIQMDSSLRSYTISAKGQYIQTSTLVRSIAAATDRFASIPILVVRDLIILFDINYDVHPLPGEGRFKELVFENSKYCCTDEITLSGPSEPKELDSKWRALPRLCERAGRVRLKTGMVDRVIERSEWQGVA</sequence>
<dbReference type="OrthoDB" id="3748081at2759"/>
<dbReference type="AlphaFoldDB" id="A0A9P4GEM0"/>
<evidence type="ECO:0000313" key="1">
    <source>
        <dbReference type="EMBL" id="KAF1844081.1"/>
    </source>
</evidence>
<accession>A0A9P4GEM0</accession>
<dbReference type="EMBL" id="ML976617">
    <property type="protein sequence ID" value="KAF1844081.1"/>
    <property type="molecule type" value="Genomic_DNA"/>
</dbReference>
<comment type="caution">
    <text evidence="1">The sequence shown here is derived from an EMBL/GenBank/DDBJ whole genome shotgun (WGS) entry which is preliminary data.</text>
</comment>
<keyword evidence="2" id="KW-1185">Reference proteome</keyword>
<gene>
    <name evidence="1" type="ORF">K460DRAFT_419042</name>
</gene>
<proteinExistence type="predicted"/>